<accession>A0A2M4D0X0</accession>
<evidence type="ECO:0000313" key="1">
    <source>
        <dbReference type="EMBL" id="MBW71195.1"/>
    </source>
</evidence>
<dbReference type="EMBL" id="GGFL01007017">
    <property type="protein sequence ID" value="MBW71195.1"/>
    <property type="molecule type" value="Transcribed_RNA"/>
</dbReference>
<organism evidence="1">
    <name type="scientific">Anopheles darlingi</name>
    <name type="common">Mosquito</name>
    <dbReference type="NCBI Taxonomy" id="43151"/>
    <lineage>
        <taxon>Eukaryota</taxon>
        <taxon>Metazoa</taxon>
        <taxon>Ecdysozoa</taxon>
        <taxon>Arthropoda</taxon>
        <taxon>Hexapoda</taxon>
        <taxon>Insecta</taxon>
        <taxon>Pterygota</taxon>
        <taxon>Neoptera</taxon>
        <taxon>Endopterygota</taxon>
        <taxon>Diptera</taxon>
        <taxon>Nematocera</taxon>
        <taxon>Culicoidea</taxon>
        <taxon>Culicidae</taxon>
        <taxon>Anophelinae</taxon>
        <taxon>Anopheles</taxon>
    </lineage>
</organism>
<sequence length="82" mass="9051">MLLRFLLITYSRSVSQSQAMAIGWISPLSASPFSTTDECFPSSVLIRSYVSRRDIITFPGCRRSDDSAFTVVSISILLILAS</sequence>
<dbReference type="AlphaFoldDB" id="A0A2M4D0X0"/>
<proteinExistence type="predicted"/>
<reference evidence="1" key="1">
    <citation type="submission" date="2018-01" db="EMBL/GenBank/DDBJ databases">
        <title>An insight into the sialome of Amazonian anophelines.</title>
        <authorList>
            <person name="Ribeiro J.M."/>
            <person name="Scarpassa V."/>
            <person name="Calvo E."/>
        </authorList>
    </citation>
    <scope>NUCLEOTIDE SEQUENCE</scope>
</reference>
<protein>
    <submittedName>
        <fullName evidence="1">Putative secreted protein</fullName>
    </submittedName>
</protein>
<name>A0A2M4D0X0_ANODA</name>